<name>A0A8S2YWE1_9BILA</name>
<sequence length="123" mass="14483">MSSSVKMHNKNYSALIQLLLDYGYNDLIMTVAVDYMKSLNIVETPGQKWLNHFIQRHSDQIKWKKEQKLERARAENFNESTRKAWFQLLKTELIKLDLMDKPAQIFNADESGFADKTKESWVV</sequence>
<comment type="caution">
    <text evidence="1">The sequence shown here is derived from an EMBL/GenBank/DDBJ whole genome shotgun (WGS) entry which is preliminary data.</text>
</comment>
<accession>A0A8S2YWE1</accession>
<dbReference type="OrthoDB" id="8058166at2759"/>
<proteinExistence type="predicted"/>
<organism evidence="1 2">
    <name type="scientific">Didymodactylos carnosus</name>
    <dbReference type="NCBI Taxonomy" id="1234261"/>
    <lineage>
        <taxon>Eukaryota</taxon>
        <taxon>Metazoa</taxon>
        <taxon>Spiralia</taxon>
        <taxon>Gnathifera</taxon>
        <taxon>Rotifera</taxon>
        <taxon>Eurotatoria</taxon>
        <taxon>Bdelloidea</taxon>
        <taxon>Philodinida</taxon>
        <taxon>Philodinidae</taxon>
        <taxon>Didymodactylos</taxon>
    </lineage>
</organism>
<dbReference type="Proteomes" id="UP000681722">
    <property type="component" value="Unassembled WGS sequence"/>
</dbReference>
<gene>
    <name evidence="1" type="ORF">SRO942_LOCUS48008</name>
</gene>
<protein>
    <submittedName>
        <fullName evidence="1">Uncharacterized protein</fullName>
    </submittedName>
</protein>
<dbReference type="EMBL" id="CAJOBC010121723">
    <property type="protein sequence ID" value="CAF4577270.1"/>
    <property type="molecule type" value="Genomic_DNA"/>
</dbReference>
<evidence type="ECO:0000313" key="1">
    <source>
        <dbReference type="EMBL" id="CAF4577270.1"/>
    </source>
</evidence>
<feature type="non-terminal residue" evidence="1">
    <location>
        <position position="123"/>
    </location>
</feature>
<feature type="non-terminal residue" evidence="1">
    <location>
        <position position="1"/>
    </location>
</feature>
<evidence type="ECO:0000313" key="2">
    <source>
        <dbReference type="Proteomes" id="UP000681722"/>
    </source>
</evidence>
<reference evidence="1" key="1">
    <citation type="submission" date="2021-02" db="EMBL/GenBank/DDBJ databases">
        <authorList>
            <person name="Nowell W R."/>
        </authorList>
    </citation>
    <scope>NUCLEOTIDE SEQUENCE</scope>
</reference>
<dbReference type="AlphaFoldDB" id="A0A8S2YWE1"/>